<gene>
    <name evidence="10" type="ORF">PVAP13_5NG110314</name>
</gene>
<feature type="domain" description="Palmitoyltransferase DHHC" evidence="9">
    <location>
        <begin position="136"/>
        <end position="181"/>
    </location>
</feature>
<evidence type="ECO:0000256" key="3">
    <source>
        <dbReference type="ARBA" id="ARBA00022679"/>
    </source>
</evidence>
<dbReference type="EC" id="2.3.1.225" evidence="8"/>
<accession>A0A8T0S933</accession>
<dbReference type="PANTHER" id="PTHR22883:SF299">
    <property type="entry name" value="S-ACYLTRANSFERASE"/>
    <property type="match status" value="1"/>
</dbReference>
<organism evidence="10 11">
    <name type="scientific">Panicum virgatum</name>
    <name type="common">Blackwell switchgrass</name>
    <dbReference type="NCBI Taxonomy" id="38727"/>
    <lineage>
        <taxon>Eukaryota</taxon>
        <taxon>Viridiplantae</taxon>
        <taxon>Streptophyta</taxon>
        <taxon>Embryophyta</taxon>
        <taxon>Tracheophyta</taxon>
        <taxon>Spermatophyta</taxon>
        <taxon>Magnoliopsida</taxon>
        <taxon>Liliopsida</taxon>
        <taxon>Poales</taxon>
        <taxon>Poaceae</taxon>
        <taxon>PACMAD clade</taxon>
        <taxon>Panicoideae</taxon>
        <taxon>Panicodae</taxon>
        <taxon>Paniceae</taxon>
        <taxon>Panicinae</taxon>
        <taxon>Panicum</taxon>
        <taxon>Panicum sect. Hiantes</taxon>
    </lineage>
</organism>
<keyword evidence="3 8" id="KW-0808">Transferase</keyword>
<evidence type="ECO:0000256" key="8">
    <source>
        <dbReference type="RuleBase" id="RU079119"/>
    </source>
</evidence>
<feature type="transmembrane region" description="Helical" evidence="8">
    <location>
        <begin position="64"/>
        <end position="85"/>
    </location>
</feature>
<comment type="subcellular location">
    <subcellularLocation>
        <location evidence="1">Membrane</location>
        <topology evidence="1">Multi-pass membrane protein</topology>
    </subcellularLocation>
</comment>
<proteinExistence type="inferred from homology"/>
<evidence type="ECO:0000313" key="11">
    <source>
        <dbReference type="Proteomes" id="UP000823388"/>
    </source>
</evidence>
<evidence type="ECO:0000256" key="4">
    <source>
        <dbReference type="ARBA" id="ARBA00022692"/>
    </source>
</evidence>
<dbReference type="InterPro" id="IPR001594">
    <property type="entry name" value="Palmitoyltrfase_DHHC"/>
</dbReference>
<dbReference type="GO" id="GO:0019706">
    <property type="term" value="F:protein-cysteine S-palmitoyltransferase activity"/>
    <property type="evidence" value="ECO:0007669"/>
    <property type="project" value="UniProtKB-EC"/>
</dbReference>
<keyword evidence="6 8" id="KW-0472">Membrane</keyword>
<evidence type="ECO:0000313" key="10">
    <source>
        <dbReference type="EMBL" id="KAG2593196.1"/>
    </source>
</evidence>
<dbReference type="PROSITE" id="PS50216">
    <property type="entry name" value="DHHC"/>
    <property type="match status" value="1"/>
</dbReference>
<comment type="caution">
    <text evidence="10">The sequence shown here is derived from an EMBL/GenBank/DDBJ whole genome shotgun (WGS) entry which is preliminary data.</text>
</comment>
<keyword evidence="5 8" id="KW-1133">Transmembrane helix</keyword>
<comment type="catalytic activity">
    <reaction evidence="8">
        <text>L-cysteinyl-[protein] + hexadecanoyl-CoA = S-hexadecanoyl-L-cysteinyl-[protein] + CoA</text>
        <dbReference type="Rhea" id="RHEA:36683"/>
        <dbReference type="Rhea" id="RHEA-COMP:10131"/>
        <dbReference type="Rhea" id="RHEA-COMP:11032"/>
        <dbReference type="ChEBI" id="CHEBI:29950"/>
        <dbReference type="ChEBI" id="CHEBI:57287"/>
        <dbReference type="ChEBI" id="CHEBI:57379"/>
        <dbReference type="ChEBI" id="CHEBI:74151"/>
        <dbReference type="EC" id="2.3.1.225"/>
    </reaction>
</comment>
<name>A0A8T0S933_PANVG</name>
<keyword evidence="4 8" id="KW-0812">Transmembrane</keyword>
<evidence type="ECO:0000259" key="9">
    <source>
        <dbReference type="Pfam" id="PF01529"/>
    </source>
</evidence>
<protein>
    <recommendedName>
        <fullName evidence="8">S-acyltransferase</fullName>
        <ecNumber evidence="8">2.3.1.225</ecNumber>
    </recommendedName>
    <alternativeName>
        <fullName evidence="8">Palmitoyltransferase</fullName>
    </alternativeName>
</protein>
<keyword evidence="11" id="KW-1185">Reference proteome</keyword>
<dbReference type="GO" id="GO:0005783">
    <property type="term" value="C:endoplasmic reticulum"/>
    <property type="evidence" value="ECO:0007669"/>
    <property type="project" value="TreeGrafter"/>
</dbReference>
<sequence length="279" mass="31612">MTQPQQRIYQAWKGDNRFFFGGRLIFGPDVKSLGVSVILIVVPVAFLCVFVARHLRHRFRAYDAGYAILIMAVVYTIYVLLLLFVTAGRDPGIVPRASHPPEEDIHYDDLSHDTPIRLQFPRVKEVIVNGMPVKVKYCETCMVYRPPRCSHCSICNNCVERFDHHCPWVGQCIGKTTYENFRYRSDGRPNVYDQGCLSNFQEVVFAKIQPSKHKFRAHIQEEVQAPPANDAGEVEDELVGGPRAKVGDDLDIDGDLLKISQWQHNHGDIDIEMGGGNAN</sequence>
<dbReference type="GO" id="GO:0016020">
    <property type="term" value="C:membrane"/>
    <property type="evidence" value="ECO:0007669"/>
    <property type="project" value="UniProtKB-SubCell"/>
</dbReference>
<evidence type="ECO:0000256" key="5">
    <source>
        <dbReference type="ARBA" id="ARBA00022989"/>
    </source>
</evidence>
<evidence type="ECO:0000256" key="6">
    <source>
        <dbReference type="ARBA" id="ARBA00023136"/>
    </source>
</evidence>
<comment type="similarity">
    <text evidence="2 8">Belongs to the DHHC palmitoyltransferase family.</text>
</comment>
<dbReference type="GO" id="GO:0006612">
    <property type="term" value="P:protein targeting to membrane"/>
    <property type="evidence" value="ECO:0007669"/>
    <property type="project" value="TreeGrafter"/>
</dbReference>
<evidence type="ECO:0000256" key="7">
    <source>
        <dbReference type="ARBA" id="ARBA00023315"/>
    </source>
</evidence>
<dbReference type="GO" id="GO:0005794">
    <property type="term" value="C:Golgi apparatus"/>
    <property type="evidence" value="ECO:0007669"/>
    <property type="project" value="TreeGrafter"/>
</dbReference>
<reference evidence="10 11" key="1">
    <citation type="submission" date="2020-05" db="EMBL/GenBank/DDBJ databases">
        <title>WGS assembly of Panicum virgatum.</title>
        <authorList>
            <person name="Lovell J.T."/>
            <person name="Jenkins J."/>
            <person name="Shu S."/>
            <person name="Juenger T.E."/>
            <person name="Schmutz J."/>
        </authorList>
    </citation>
    <scope>NUCLEOTIDE SEQUENCE [LARGE SCALE GENOMIC DNA]</scope>
    <source>
        <strain evidence="11">cv. AP13</strain>
    </source>
</reference>
<comment type="domain">
    <text evidence="8">The DHHC domain is required for palmitoyltransferase activity.</text>
</comment>
<evidence type="ECO:0000256" key="2">
    <source>
        <dbReference type="ARBA" id="ARBA00008574"/>
    </source>
</evidence>
<dbReference type="AlphaFoldDB" id="A0A8T0S933"/>
<dbReference type="Proteomes" id="UP000823388">
    <property type="component" value="Chromosome 5N"/>
</dbReference>
<dbReference type="EMBL" id="CM029046">
    <property type="protein sequence ID" value="KAG2593196.1"/>
    <property type="molecule type" value="Genomic_DNA"/>
</dbReference>
<feature type="transmembrane region" description="Helical" evidence="8">
    <location>
        <begin position="33"/>
        <end position="52"/>
    </location>
</feature>
<dbReference type="InterPro" id="IPR039859">
    <property type="entry name" value="PFA4/ZDH16/20/ERF2-like"/>
</dbReference>
<dbReference type="Pfam" id="PF01529">
    <property type="entry name" value="DHHC"/>
    <property type="match status" value="1"/>
</dbReference>
<keyword evidence="7 8" id="KW-0012">Acyltransferase</keyword>
<dbReference type="PANTHER" id="PTHR22883">
    <property type="entry name" value="ZINC FINGER DHHC DOMAIN CONTAINING PROTEIN"/>
    <property type="match status" value="1"/>
</dbReference>
<evidence type="ECO:0000256" key="1">
    <source>
        <dbReference type="ARBA" id="ARBA00004141"/>
    </source>
</evidence>